<evidence type="ECO:0000313" key="11">
    <source>
        <dbReference type="EMBL" id="MBB6430901.1"/>
    </source>
</evidence>
<dbReference type="PANTHER" id="PTHR43766">
    <property type="entry name" value="TRYPTOPHAN--TRNA LIGASE, MITOCHONDRIAL"/>
    <property type="match status" value="1"/>
</dbReference>
<keyword evidence="12" id="KW-1185">Reference proteome</keyword>
<dbReference type="PANTHER" id="PTHR43766:SF1">
    <property type="entry name" value="TRYPTOPHAN--TRNA LIGASE, MITOCHONDRIAL"/>
    <property type="match status" value="1"/>
</dbReference>
<dbReference type="GO" id="GO:0004830">
    <property type="term" value="F:tryptophan-tRNA ligase activity"/>
    <property type="evidence" value="ECO:0007669"/>
    <property type="project" value="UniProtKB-UniRule"/>
</dbReference>
<dbReference type="SUPFAM" id="SSF52374">
    <property type="entry name" value="Nucleotidylyl transferase"/>
    <property type="match status" value="1"/>
</dbReference>
<dbReference type="FunFam" id="1.10.240.10:FF:000005">
    <property type="entry name" value="Tryptophan--tRNA ligase"/>
    <property type="match status" value="1"/>
</dbReference>
<evidence type="ECO:0000256" key="1">
    <source>
        <dbReference type="ARBA" id="ARBA00005594"/>
    </source>
</evidence>
<dbReference type="AlphaFoldDB" id="A0A7X0H7X5"/>
<dbReference type="GO" id="GO:0005524">
    <property type="term" value="F:ATP binding"/>
    <property type="evidence" value="ECO:0007669"/>
    <property type="project" value="UniProtKB-KW"/>
</dbReference>
<dbReference type="NCBIfam" id="TIGR00233">
    <property type="entry name" value="trpS"/>
    <property type="match status" value="1"/>
</dbReference>
<dbReference type="InterPro" id="IPR001412">
    <property type="entry name" value="aa-tRNA-synth_I_CS"/>
</dbReference>
<keyword evidence="7 10" id="KW-0030">Aminoacyl-tRNA synthetase</keyword>
<evidence type="ECO:0000256" key="8">
    <source>
        <dbReference type="ARBA" id="ARBA00049929"/>
    </source>
</evidence>
<gene>
    <name evidence="11" type="ORF">HNQ40_002707</name>
</gene>
<organism evidence="11 12">
    <name type="scientific">Algisphaera agarilytica</name>
    <dbReference type="NCBI Taxonomy" id="1385975"/>
    <lineage>
        <taxon>Bacteria</taxon>
        <taxon>Pseudomonadati</taxon>
        <taxon>Planctomycetota</taxon>
        <taxon>Phycisphaerae</taxon>
        <taxon>Phycisphaerales</taxon>
        <taxon>Phycisphaeraceae</taxon>
        <taxon>Algisphaera</taxon>
    </lineage>
</organism>
<dbReference type="InterPro" id="IPR014729">
    <property type="entry name" value="Rossmann-like_a/b/a_fold"/>
</dbReference>
<keyword evidence="5 10" id="KW-0067">ATP-binding</keyword>
<evidence type="ECO:0000256" key="4">
    <source>
        <dbReference type="ARBA" id="ARBA00022741"/>
    </source>
</evidence>
<proteinExistence type="inferred from homology"/>
<dbReference type="PROSITE" id="PS00178">
    <property type="entry name" value="AA_TRNA_LIGASE_I"/>
    <property type="match status" value="1"/>
</dbReference>
<evidence type="ECO:0000256" key="3">
    <source>
        <dbReference type="ARBA" id="ARBA00022598"/>
    </source>
</evidence>
<evidence type="ECO:0000256" key="6">
    <source>
        <dbReference type="ARBA" id="ARBA00022917"/>
    </source>
</evidence>
<keyword evidence="6 10" id="KW-0648">Protein biosynthesis</keyword>
<evidence type="ECO:0000313" key="12">
    <source>
        <dbReference type="Proteomes" id="UP000541810"/>
    </source>
</evidence>
<comment type="caution">
    <text evidence="11">The sequence shown here is derived from an EMBL/GenBank/DDBJ whole genome shotgun (WGS) entry which is preliminary data.</text>
</comment>
<evidence type="ECO:0000256" key="7">
    <source>
        <dbReference type="ARBA" id="ARBA00023146"/>
    </source>
</evidence>
<dbReference type="Proteomes" id="UP000541810">
    <property type="component" value="Unassembled WGS sequence"/>
</dbReference>
<comment type="catalytic activity">
    <reaction evidence="8">
        <text>tRNA(Trp) + L-tryptophan + ATP = L-tryptophyl-tRNA(Trp) + AMP + diphosphate + H(+)</text>
        <dbReference type="Rhea" id="RHEA:24080"/>
        <dbReference type="Rhea" id="RHEA-COMP:9671"/>
        <dbReference type="Rhea" id="RHEA-COMP:9705"/>
        <dbReference type="ChEBI" id="CHEBI:15378"/>
        <dbReference type="ChEBI" id="CHEBI:30616"/>
        <dbReference type="ChEBI" id="CHEBI:33019"/>
        <dbReference type="ChEBI" id="CHEBI:57912"/>
        <dbReference type="ChEBI" id="CHEBI:78442"/>
        <dbReference type="ChEBI" id="CHEBI:78535"/>
        <dbReference type="ChEBI" id="CHEBI:456215"/>
        <dbReference type="EC" id="6.1.1.2"/>
    </reaction>
</comment>
<dbReference type="CDD" id="cd00806">
    <property type="entry name" value="TrpRS_core"/>
    <property type="match status" value="1"/>
</dbReference>
<evidence type="ECO:0000256" key="9">
    <source>
        <dbReference type="NCBIfam" id="TIGR00233"/>
    </source>
</evidence>
<keyword evidence="3 10" id="KW-0436">Ligase</keyword>
<evidence type="ECO:0000256" key="2">
    <source>
        <dbReference type="ARBA" id="ARBA00013161"/>
    </source>
</evidence>
<dbReference type="InterPro" id="IPR002305">
    <property type="entry name" value="aa-tRNA-synth_Ic"/>
</dbReference>
<dbReference type="EC" id="6.1.1.2" evidence="2 9"/>
<dbReference type="RefSeq" id="WP_184678394.1">
    <property type="nucleotide sequence ID" value="NZ_JACHGY010000001.1"/>
</dbReference>
<dbReference type="InterPro" id="IPR050203">
    <property type="entry name" value="Trp-tRNA_synthetase"/>
</dbReference>
<dbReference type="Gene3D" id="1.10.240.10">
    <property type="entry name" value="Tyrosyl-Transfer RNA Synthetase"/>
    <property type="match status" value="1"/>
</dbReference>
<evidence type="ECO:0000256" key="10">
    <source>
        <dbReference type="RuleBase" id="RU363036"/>
    </source>
</evidence>
<keyword evidence="4 10" id="KW-0547">Nucleotide-binding</keyword>
<dbReference type="GO" id="GO:0006436">
    <property type="term" value="P:tryptophanyl-tRNA aminoacylation"/>
    <property type="evidence" value="ECO:0007669"/>
    <property type="project" value="UniProtKB-UniRule"/>
</dbReference>
<sequence>MKRVLSGLQPSGQLHLGNYAGAIKQFVDLQHDHEMFVFVASYHALTTIKDPAELRANIRQVVIDYLAFGLDADLPHVNIYLQQDVPAVTELTWLLSCVCPKSQMDKATTYKDKVAKGISASVGLFTYPILQAADILGVAPDIVPVGEDQRQHVEITRDLAQRFNHAYASEDDPVFKVPDVMVRADAGVLPGLDGEKMSKSYGNIIDPFLPEKKLRKTIMKIVSDSTPMEEPKDPEADTTFKIFRAIAGAEDQRTTDLAAQYRAGNFGYGHAKQALFELLLDHFGDARERREKLMQDPGYVEQVLRSGAEQANEVLSKVLEKARTAVGL</sequence>
<protein>
    <recommendedName>
        <fullName evidence="2 9">Tryptophan--tRNA ligase</fullName>
        <ecNumber evidence="2 9">6.1.1.2</ecNumber>
    </recommendedName>
</protein>
<dbReference type="Pfam" id="PF00579">
    <property type="entry name" value="tRNA-synt_1b"/>
    <property type="match status" value="1"/>
</dbReference>
<dbReference type="EMBL" id="JACHGY010000001">
    <property type="protein sequence ID" value="MBB6430901.1"/>
    <property type="molecule type" value="Genomic_DNA"/>
</dbReference>
<comment type="similarity">
    <text evidence="1 10">Belongs to the class-I aminoacyl-tRNA synthetase family.</text>
</comment>
<dbReference type="PRINTS" id="PR01039">
    <property type="entry name" value="TRNASYNTHTRP"/>
</dbReference>
<name>A0A7X0H7X5_9BACT</name>
<accession>A0A7X0H7X5</accession>
<dbReference type="GO" id="GO:0005829">
    <property type="term" value="C:cytosol"/>
    <property type="evidence" value="ECO:0007669"/>
    <property type="project" value="TreeGrafter"/>
</dbReference>
<dbReference type="Gene3D" id="3.40.50.620">
    <property type="entry name" value="HUPs"/>
    <property type="match status" value="1"/>
</dbReference>
<evidence type="ECO:0000256" key="5">
    <source>
        <dbReference type="ARBA" id="ARBA00022840"/>
    </source>
</evidence>
<reference evidence="11 12" key="1">
    <citation type="submission" date="2020-08" db="EMBL/GenBank/DDBJ databases">
        <title>Genomic Encyclopedia of Type Strains, Phase IV (KMG-IV): sequencing the most valuable type-strain genomes for metagenomic binning, comparative biology and taxonomic classification.</title>
        <authorList>
            <person name="Goeker M."/>
        </authorList>
    </citation>
    <scope>NUCLEOTIDE SEQUENCE [LARGE SCALE GENOMIC DNA]</scope>
    <source>
        <strain evidence="11 12">DSM 103725</strain>
    </source>
</reference>
<dbReference type="InterPro" id="IPR002306">
    <property type="entry name" value="Trp-tRNA-ligase"/>
</dbReference>